<reference evidence="5" key="1">
    <citation type="journal article" date="2021" name="Evol. Appl.">
        <title>The genome of the Pyrenean desman and the effects of bottlenecks and inbreeding on the genomic landscape of an endangered species.</title>
        <authorList>
            <person name="Escoda L."/>
            <person name="Castresana J."/>
        </authorList>
    </citation>
    <scope>NUCLEOTIDE SEQUENCE</scope>
    <source>
        <strain evidence="5">IBE-C5619</strain>
    </source>
</reference>
<dbReference type="Pfam" id="PF02827">
    <property type="entry name" value="PKI"/>
    <property type="match status" value="1"/>
</dbReference>
<gene>
    <name evidence="5" type="ORF">J0S82_019837</name>
</gene>
<keyword evidence="3" id="KW-0649">Protein kinase inhibitor</keyword>
<name>A0A8J6AJE3_GALPY</name>
<proteinExistence type="inferred from homology"/>
<evidence type="ECO:0000256" key="3">
    <source>
        <dbReference type="ARBA" id="ARBA00023013"/>
    </source>
</evidence>
<dbReference type="EMBL" id="JAGFMF010011568">
    <property type="protein sequence ID" value="KAG8520486.1"/>
    <property type="molecule type" value="Genomic_DNA"/>
</dbReference>
<comment type="caution">
    <text evidence="5">The sequence shown here is derived from an EMBL/GenBank/DDBJ whole genome shotgun (WGS) entry which is preliminary data.</text>
</comment>
<evidence type="ECO:0000256" key="1">
    <source>
        <dbReference type="ARBA" id="ARBA00002844"/>
    </source>
</evidence>
<dbReference type="OrthoDB" id="9934738at2759"/>
<protein>
    <submittedName>
        <fullName evidence="5">cAMP-dependent protein kinase inhibitor alpha</fullName>
    </submittedName>
</protein>
<evidence type="ECO:0000313" key="6">
    <source>
        <dbReference type="Proteomes" id="UP000700334"/>
    </source>
</evidence>
<evidence type="ECO:0000313" key="5">
    <source>
        <dbReference type="EMBL" id="KAG8520486.1"/>
    </source>
</evidence>
<dbReference type="InterPro" id="IPR004171">
    <property type="entry name" value="cAMP_dep_PKI"/>
</dbReference>
<dbReference type="AlphaFoldDB" id="A0A8J6AJE3"/>
<evidence type="ECO:0000256" key="2">
    <source>
        <dbReference type="ARBA" id="ARBA00006393"/>
    </source>
</evidence>
<comment type="similarity">
    <text evidence="2">Belongs to the PKI family.</text>
</comment>
<sequence>MQPELDGGSSCCSWQVGRGPEELTTHTAGLRGSAAPRQRARGRVLTQPGKGKQAVIISFGHIAWRFRSFLLCGYLLAMTDVETTYADFIASGRTGRRNAIHDILVSSASGNSNELALKLAGLDINKTEGEEDAQRNSTEQSGEAQGEAAKSES</sequence>
<keyword evidence="6" id="KW-1185">Reference proteome</keyword>
<dbReference type="PANTHER" id="PTHR15416">
    <property type="entry name" value="CAMP-DEPENDENT PROTEIN KINASE INHIBITOR/PKI"/>
    <property type="match status" value="1"/>
</dbReference>
<comment type="function">
    <text evidence="1">Extremely potent competitive inhibitor of cAMP-dependent protein kinase activity, this protein interacts with the catalytic subunit of the enzyme after the cAMP-induced dissociation of its regulatory chains.</text>
</comment>
<dbReference type="Proteomes" id="UP000700334">
    <property type="component" value="Unassembled WGS sequence"/>
</dbReference>
<dbReference type="GO" id="GO:0004862">
    <property type="term" value="F:cAMP-dependent protein kinase inhibitor activity"/>
    <property type="evidence" value="ECO:0007669"/>
    <property type="project" value="InterPro"/>
</dbReference>
<accession>A0A8J6AJE3</accession>
<organism evidence="5 6">
    <name type="scientific">Galemys pyrenaicus</name>
    <name type="common">Iberian desman</name>
    <name type="synonym">Pyrenean desman</name>
    <dbReference type="NCBI Taxonomy" id="202257"/>
    <lineage>
        <taxon>Eukaryota</taxon>
        <taxon>Metazoa</taxon>
        <taxon>Chordata</taxon>
        <taxon>Craniata</taxon>
        <taxon>Vertebrata</taxon>
        <taxon>Euteleostomi</taxon>
        <taxon>Mammalia</taxon>
        <taxon>Eutheria</taxon>
        <taxon>Laurasiatheria</taxon>
        <taxon>Eulipotyphla</taxon>
        <taxon>Talpidae</taxon>
        <taxon>Galemys</taxon>
    </lineage>
</organism>
<evidence type="ECO:0000256" key="4">
    <source>
        <dbReference type="SAM" id="MobiDB-lite"/>
    </source>
</evidence>
<feature type="region of interest" description="Disordered" evidence="4">
    <location>
        <begin position="126"/>
        <end position="153"/>
    </location>
</feature>